<evidence type="ECO:0000259" key="3">
    <source>
        <dbReference type="PROSITE" id="PS50977"/>
    </source>
</evidence>
<dbReference type="EMBL" id="JAUKPO010000004">
    <property type="protein sequence ID" value="MDO1446497.1"/>
    <property type="molecule type" value="Genomic_DNA"/>
</dbReference>
<name>A0ABT8R319_9BACT</name>
<comment type="caution">
    <text evidence="4">The sequence shown here is derived from an EMBL/GenBank/DDBJ whole genome shotgun (WGS) entry which is preliminary data.</text>
</comment>
<dbReference type="InterPro" id="IPR050624">
    <property type="entry name" value="HTH-type_Tx_Regulator"/>
</dbReference>
<dbReference type="InterPro" id="IPR009057">
    <property type="entry name" value="Homeodomain-like_sf"/>
</dbReference>
<dbReference type="Gene3D" id="1.10.357.10">
    <property type="entry name" value="Tetracycline Repressor, domain 2"/>
    <property type="match status" value="1"/>
</dbReference>
<keyword evidence="1 2" id="KW-0238">DNA-binding</keyword>
<sequence length="195" mass="22950">MEKDQTTSQKYSKLLMTSRELFWKYGFSRVSIQEICKEAGISKMTFYRFFPNKLELAKAVFDRVVDEGLVKFRSIMHANISSADKIKQIVLLKREGVHEISQEFLKDFYANPELGLKTYIEEKTKTAWHEMLTDFRQAQQDGWIRADMKPELLFYMSQKVGDMLNDKRLSSLYNSPQDLVMELTNFFVYGISPHE</sequence>
<accession>A0ABT8R319</accession>
<dbReference type="Proteomes" id="UP001168528">
    <property type="component" value="Unassembled WGS sequence"/>
</dbReference>
<dbReference type="PRINTS" id="PR00455">
    <property type="entry name" value="HTHTETR"/>
</dbReference>
<reference evidence="4" key="1">
    <citation type="submission" date="2023-07" db="EMBL/GenBank/DDBJ databases">
        <title>The genome sequence of Rhodocytophaga aerolata KACC 12507.</title>
        <authorList>
            <person name="Zhang X."/>
        </authorList>
    </citation>
    <scope>NUCLEOTIDE SEQUENCE</scope>
    <source>
        <strain evidence="4">KACC 12507</strain>
    </source>
</reference>
<feature type="DNA-binding region" description="H-T-H motif" evidence="2">
    <location>
        <begin position="31"/>
        <end position="50"/>
    </location>
</feature>
<keyword evidence="5" id="KW-1185">Reference proteome</keyword>
<dbReference type="PANTHER" id="PTHR43479:SF11">
    <property type="entry name" value="ACREF_ENVCD OPERON REPRESSOR-RELATED"/>
    <property type="match status" value="1"/>
</dbReference>
<dbReference type="PANTHER" id="PTHR43479">
    <property type="entry name" value="ACREF/ENVCD OPERON REPRESSOR-RELATED"/>
    <property type="match status" value="1"/>
</dbReference>
<dbReference type="SUPFAM" id="SSF46689">
    <property type="entry name" value="Homeodomain-like"/>
    <property type="match status" value="1"/>
</dbReference>
<feature type="domain" description="HTH tetR-type" evidence="3">
    <location>
        <begin position="8"/>
        <end position="68"/>
    </location>
</feature>
<organism evidence="4 5">
    <name type="scientific">Rhodocytophaga aerolata</name>
    <dbReference type="NCBI Taxonomy" id="455078"/>
    <lineage>
        <taxon>Bacteria</taxon>
        <taxon>Pseudomonadati</taxon>
        <taxon>Bacteroidota</taxon>
        <taxon>Cytophagia</taxon>
        <taxon>Cytophagales</taxon>
        <taxon>Rhodocytophagaceae</taxon>
        <taxon>Rhodocytophaga</taxon>
    </lineage>
</organism>
<evidence type="ECO:0000256" key="2">
    <source>
        <dbReference type="PROSITE-ProRule" id="PRU00335"/>
    </source>
</evidence>
<evidence type="ECO:0000256" key="1">
    <source>
        <dbReference type="ARBA" id="ARBA00023125"/>
    </source>
</evidence>
<proteinExistence type="predicted"/>
<dbReference type="RefSeq" id="WP_302037301.1">
    <property type="nucleotide sequence ID" value="NZ_JAUKPO010000004.1"/>
</dbReference>
<evidence type="ECO:0000313" key="4">
    <source>
        <dbReference type="EMBL" id="MDO1446497.1"/>
    </source>
</evidence>
<protein>
    <submittedName>
        <fullName evidence="4">TetR/AcrR family transcriptional regulator</fullName>
    </submittedName>
</protein>
<dbReference type="PROSITE" id="PS50977">
    <property type="entry name" value="HTH_TETR_2"/>
    <property type="match status" value="1"/>
</dbReference>
<dbReference type="InterPro" id="IPR001647">
    <property type="entry name" value="HTH_TetR"/>
</dbReference>
<dbReference type="Pfam" id="PF00440">
    <property type="entry name" value="TetR_N"/>
    <property type="match status" value="1"/>
</dbReference>
<evidence type="ECO:0000313" key="5">
    <source>
        <dbReference type="Proteomes" id="UP001168528"/>
    </source>
</evidence>
<gene>
    <name evidence="4" type="ORF">Q0590_09570</name>
</gene>